<reference evidence="1" key="1">
    <citation type="submission" date="2012-11" db="EMBL/GenBank/DDBJ databases">
        <title>Dependencies among metagenomic species, viruses, plasmids and units of genetic variation.</title>
        <authorList>
            <person name="Nielsen H.B."/>
            <person name="Almeida M."/>
            <person name="Juncker A.S."/>
            <person name="Rasmussen S."/>
            <person name="Li J."/>
            <person name="Sunagawa S."/>
            <person name="Plichta D."/>
            <person name="Gautier L."/>
            <person name="Le Chatelier E."/>
            <person name="Peletier E."/>
            <person name="Bonde I."/>
            <person name="Nielsen T."/>
            <person name="Manichanh C."/>
            <person name="Arumugam M."/>
            <person name="Batto J."/>
            <person name="Santos M.B.Q.D."/>
            <person name="Blom N."/>
            <person name="Borruel N."/>
            <person name="Burgdorf K.S."/>
            <person name="Boumezbeur F."/>
            <person name="Casellas F."/>
            <person name="Dore J."/>
            <person name="Guarner F."/>
            <person name="Hansen T."/>
            <person name="Hildebrand F."/>
            <person name="Kaas R.S."/>
            <person name="Kennedy S."/>
            <person name="Kristiansen K."/>
            <person name="Kultima J.R."/>
            <person name="Leonard P."/>
            <person name="Levenez F."/>
            <person name="Lund O."/>
            <person name="Moumen B."/>
            <person name="Le Paslier D."/>
            <person name="Pons N."/>
            <person name="Pedersen O."/>
            <person name="Prifti E."/>
            <person name="Qin J."/>
            <person name="Raes J."/>
            <person name="Tap J."/>
            <person name="Tims S."/>
            <person name="Ussery D.W."/>
            <person name="Yamada T."/>
            <person name="MetaHit consortium"/>
            <person name="Renault P."/>
            <person name="Sicheritz-Ponten T."/>
            <person name="Bork P."/>
            <person name="Wang J."/>
            <person name="Brunak S."/>
            <person name="Ehrlich S.D."/>
        </authorList>
    </citation>
    <scope>NUCLEOTIDE SEQUENCE [LARGE SCALE GENOMIC DNA]</scope>
</reference>
<evidence type="ECO:0000313" key="1">
    <source>
        <dbReference type="EMBL" id="CDE23760.1"/>
    </source>
</evidence>
<comment type="caution">
    <text evidence="1">The sequence shown here is derived from an EMBL/GenBank/DDBJ whole genome shotgun (WGS) entry which is preliminary data.</text>
</comment>
<proteinExistence type="predicted"/>
<dbReference type="EMBL" id="CBIN010000295">
    <property type="protein sequence ID" value="CDE23760.1"/>
    <property type="molecule type" value="Genomic_DNA"/>
</dbReference>
<accession>R7G9G1</accession>
<evidence type="ECO:0000313" key="2">
    <source>
        <dbReference type="Proteomes" id="UP000018093"/>
    </source>
</evidence>
<organism evidence="1 2">
    <name type="scientific">Amedibacillus dolichus CAG:375</name>
    <dbReference type="NCBI Taxonomy" id="1263076"/>
    <lineage>
        <taxon>Bacteria</taxon>
        <taxon>Bacillati</taxon>
        <taxon>Bacillota</taxon>
        <taxon>Erysipelotrichia</taxon>
        <taxon>Erysipelotrichales</taxon>
        <taxon>Erysipelotrichaceae</taxon>
        <taxon>Amedibacillus</taxon>
    </lineage>
</organism>
<dbReference type="RefSeq" id="WP_022419935.1">
    <property type="nucleotide sequence ID" value="NZ_FR898534.1"/>
</dbReference>
<sequence length="320" mass="37645">MDNKKLIQLYLENVEKMFGYVNMEAYIDRRLEIWKKYCQKKTKKESIEIFLTLLGENYGKKTIYLGVYLALEENDMRYLHNALSSAVVWGQLTILSGGVDHSLYAWNILPYLFCANRFHDIKSIFPKANGLSKNGLKSACCITNLVMYLYYQEPAWKQYITEEGKSFLQAKRTAEEKMVVQGLLALVEKNWESFSLALNHLCKAHRRVKGFGENAFTRAISFFAFGLYSFARYLYKEEISNVMLPKNEFLFEDFRSYQESNDYRIGQPFCVFKEPLLLLNDFERIDLPIMHLSEDKKRTLDIKGYQREVIERIQALRNSE</sequence>
<dbReference type="AlphaFoldDB" id="R7G9G1"/>
<gene>
    <name evidence="1" type="ORF">BN631_00395</name>
</gene>
<name>R7G9G1_9FIRM</name>
<dbReference type="Proteomes" id="UP000018093">
    <property type="component" value="Unassembled WGS sequence"/>
</dbReference>
<protein>
    <submittedName>
        <fullName evidence="1">Uncharacterized protein</fullName>
    </submittedName>
</protein>